<dbReference type="Gene3D" id="1.10.287.950">
    <property type="entry name" value="Methyl-accepting chemotaxis protein"/>
    <property type="match status" value="1"/>
</dbReference>
<dbReference type="InterPro" id="IPR047347">
    <property type="entry name" value="YvaQ-like_sensor"/>
</dbReference>
<name>A0ABN1KBZ6_9BURK</name>
<comment type="similarity">
    <text evidence="2">Belongs to the methyl-accepting chemotaxis (MCP) protein family.</text>
</comment>
<dbReference type="CDD" id="cd19411">
    <property type="entry name" value="MCP2201-like_sensor"/>
    <property type="match status" value="1"/>
</dbReference>
<evidence type="ECO:0000259" key="5">
    <source>
        <dbReference type="PROSITE" id="PS50111"/>
    </source>
</evidence>
<feature type="transmembrane region" description="Helical" evidence="4">
    <location>
        <begin position="12"/>
        <end position="35"/>
    </location>
</feature>
<evidence type="ECO:0000256" key="4">
    <source>
        <dbReference type="SAM" id="Phobius"/>
    </source>
</evidence>
<gene>
    <name evidence="7" type="ORF">GCM10009107_44230</name>
</gene>
<feature type="domain" description="HAMP" evidence="6">
    <location>
        <begin position="213"/>
        <end position="266"/>
    </location>
</feature>
<dbReference type="Pfam" id="PF12729">
    <property type="entry name" value="4HB_MCP_1"/>
    <property type="match status" value="1"/>
</dbReference>
<dbReference type="InterPro" id="IPR003660">
    <property type="entry name" value="HAMP_dom"/>
</dbReference>
<sequence length="522" mass="55258">MSFLSNLSIGKRLATVLGTMLALSLGTFMFAAVMLQQLGSEIDTMLQQNIQTERLAVDWRMSLAAAIQRRAAVSRSSDDSLEAYFAPANAESVRLTGELQKALDDRVSNDSERELMAQVKARRQVYQNGRDEVLKFKKAGDVAAASRAFSEHFEPAANAYLEAVKAVVTRQRDDLDARAGLVSDLRRRMLAVLAGSAALSVGISLVLAWLLTRSITGPLRHSQQMAAAISSLDLRGRALGDYAQDETGQLQRSLDAMRDALKHSIREVRGVVDNVTTATTQIAAGNHDLSARTEQTASNLEETASAMEQLTGTVRQSAASSVQANQLVHSAVAVAARGGQMVADVVATMGDIHASASRIADITSVIDGIAFQTNILALNAAVEAARAGEQGRGFAVVAGEVRTLAQRSAQAAKEIKHLIGDSVTKVASGTQQVHAAGDTMGEIVRSIQQVSDIMGEITTAASEQSDGIGQVNIAVTQLDQMTQQNAALVEQAAAAAASLQEQAVRLASAVAEFQLDTVSQHG</sequence>
<dbReference type="SUPFAM" id="SSF58104">
    <property type="entry name" value="Methyl-accepting chemotaxis protein (MCP) signaling domain"/>
    <property type="match status" value="1"/>
</dbReference>
<evidence type="ECO:0000313" key="7">
    <source>
        <dbReference type="EMBL" id="GAA0760998.1"/>
    </source>
</evidence>
<dbReference type="Pfam" id="PF00015">
    <property type="entry name" value="MCPsignal"/>
    <property type="match status" value="1"/>
</dbReference>
<dbReference type="InterPro" id="IPR024478">
    <property type="entry name" value="HlyB_4HB_MCP"/>
</dbReference>
<dbReference type="InterPro" id="IPR051310">
    <property type="entry name" value="MCP_chemotaxis"/>
</dbReference>
<keyword evidence="4" id="KW-0472">Membrane</keyword>
<evidence type="ECO:0000256" key="2">
    <source>
        <dbReference type="ARBA" id="ARBA00029447"/>
    </source>
</evidence>
<evidence type="ECO:0000313" key="8">
    <source>
        <dbReference type="Proteomes" id="UP001500279"/>
    </source>
</evidence>
<dbReference type="CDD" id="cd11386">
    <property type="entry name" value="MCP_signal"/>
    <property type="match status" value="1"/>
</dbReference>
<dbReference type="PANTHER" id="PTHR43531:SF14">
    <property type="entry name" value="METHYL-ACCEPTING CHEMOTAXIS PROTEIN I-RELATED"/>
    <property type="match status" value="1"/>
</dbReference>
<dbReference type="PROSITE" id="PS50885">
    <property type="entry name" value="HAMP"/>
    <property type="match status" value="1"/>
</dbReference>
<dbReference type="InterPro" id="IPR004089">
    <property type="entry name" value="MCPsignal_dom"/>
</dbReference>
<dbReference type="RefSeq" id="WP_141290141.1">
    <property type="nucleotide sequence ID" value="NZ_BAAAEW010000026.1"/>
</dbReference>
<keyword evidence="3" id="KW-0807">Transducer</keyword>
<dbReference type="SMART" id="SM00304">
    <property type="entry name" value="HAMP"/>
    <property type="match status" value="1"/>
</dbReference>
<dbReference type="SMART" id="SM00283">
    <property type="entry name" value="MA"/>
    <property type="match status" value="1"/>
</dbReference>
<dbReference type="PANTHER" id="PTHR43531">
    <property type="entry name" value="PROTEIN ICFG"/>
    <property type="match status" value="1"/>
</dbReference>
<reference evidence="7 8" key="1">
    <citation type="journal article" date="2019" name="Int. J. Syst. Evol. Microbiol.">
        <title>The Global Catalogue of Microorganisms (GCM) 10K type strain sequencing project: providing services to taxonomists for standard genome sequencing and annotation.</title>
        <authorList>
            <consortium name="The Broad Institute Genomics Platform"/>
            <consortium name="The Broad Institute Genome Sequencing Center for Infectious Disease"/>
            <person name="Wu L."/>
            <person name="Ma J."/>
        </authorList>
    </citation>
    <scope>NUCLEOTIDE SEQUENCE [LARGE SCALE GENOMIC DNA]</scope>
    <source>
        <strain evidence="7 8">JCM 15503</strain>
    </source>
</reference>
<protein>
    <submittedName>
        <fullName evidence="7">Methyl-accepting chemotaxis protein</fullName>
    </submittedName>
</protein>
<dbReference type="Proteomes" id="UP001500279">
    <property type="component" value="Unassembled WGS sequence"/>
</dbReference>
<dbReference type="EMBL" id="BAAAEW010000026">
    <property type="protein sequence ID" value="GAA0760998.1"/>
    <property type="molecule type" value="Genomic_DNA"/>
</dbReference>
<keyword evidence="4" id="KW-1133">Transmembrane helix</keyword>
<keyword evidence="1" id="KW-0488">Methylation</keyword>
<comment type="caution">
    <text evidence="7">The sequence shown here is derived from an EMBL/GenBank/DDBJ whole genome shotgun (WGS) entry which is preliminary data.</text>
</comment>
<dbReference type="PROSITE" id="PS50111">
    <property type="entry name" value="CHEMOTAXIS_TRANSDUC_2"/>
    <property type="match status" value="1"/>
</dbReference>
<dbReference type="InterPro" id="IPR004090">
    <property type="entry name" value="Chemotax_Me-accpt_rcpt"/>
</dbReference>
<evidence type="ECO:0000259" key="6">
    <source>
        <dbReference type="PROSITE" id="PS50885"/>
    </source>
</evidence>
<feature type="domain" description="Methyl-accepting transducer" evidence="5">
    <location>
        <begin position="271"/>
        <end position="500"/>
    </location>
</feature>
<dbReference type="PRINTS" id="PR00260">
    <property type="entry name" value="CHEMTRNSDUCR"/>
</dbReference>
<evidence type="ECO:0000256" key="1">
    <source>
        <dbReference type="ARBA" id="ARBA00022481"/>
    </source>
</evidence>
<organism evidence="7 8">
    <name type="scientific">Ideonella azotifigens</name>
    <dbReference type="NCBI Taxonomy" id="513160"/>
    <lineage>
        <taxon>Bacteria</taxon>
        <taxon>Pseudomonadati</taxon>
        <taxon>Pseudomonadota</taxon>
        <taxon>Betaproteobacteria</taxon>
        <taxon>Burkholderiales</taxon>
        <taxon>Sphaerotilaceae</taxon>
        <taxon>Ideonella</taxon>
    </lineage>
</organism>
<keyword evidence="8" id="KW-1185">Reference proteome</keyword>
<keyword evidence="4" id="KW-0812">Transmembrane</keyword>
<proteinExistence type="inferred from homology"/>
<evidence type="ECO:0000256" key="3">
    <source>
        <dbReference type="PROSITE-ProRule" id="PRU00284"/>
    </source>
</evidence>
<dbReference type="Pfam" id="PF00672">
    <property type="entry name" value="HAMP"/>
    <property type="match status" value="1"/>
</dbReference>
<accession>A0ABN1KBZ6</accession>
<feature type="transmembrane region" description="Helical" evidence="4">
    <location>
        <begin position="190"/>
        <end position="211"/>
    </location>
</feature>